<evidence type="ECO:0000313" key="10">
    <source>
        <dbReference type="EnsemblMetazoa" id="PPA11953.1"/>
    </source>
</evidence>
<dbReference type="PROSITE" id="PS00678">
    <property type="entry name" value="WD_REPEATS_1"/>
    <property type="match status" value="2"/>
</dbReference>
<feature type="compositionally biased region" description="Acidic residues" evidence="9">
    <location>
        <begin position="1422"/>
        <end position="1476"/>
    </location>
</feature>
<dbReference type="Gene3D" id="1.25.40.500">
    <property type="entry name" value="TFIID subunit TAF5, NTD2 domain"/>
    <property type="match status" value="1"/>
</dbReference>
<dbReference type="Gene3D" id="1.25.10.10">
    <property type="entry name" value="Leucine-rich Repeat Variant"/>
    <property type="match status" value="1"/>
</dbReference>
<evidence type="ECO:0000256" key="7">
    <source>
        <dbReference type="ARBA" id="ARBA00022927"/>
    </source>
</evidence>
<dbReference type="SMART" id="SM00320">
    <property type="entry name" value="WD40"/>
    <property type="match status" value="5"/>
</dbReference>
<comment type="similarity">
    <text evidence="2">Belongs to the adaptor complexes large subunit family.</text>
</comment>
<dbReference type="Pfam" id="PF00583">
    <property type="entry name" value="Acetyltransf_1"/>
    <property type="match status" value="1"/>
</dbReference>
<dbReference type="PROSITE" id="PS50082">
    <property type="entry name" value="WD_REPEATS_2"/>
    <property type="match status" value="3"/>
</dbReference>
<keyword evidence="11" id="KW-1185">Reference proteome</keyword>
<name>A0A2A6CBS5_PRIPA</name>
<proteinExistence type="inferred from homology"/>
<dbReference type="Proteomes" id="UP000005239">
    <property type="component" value="Unassembled WGS sequence"/>
</dbReference>
<dbReference type="GO" id="GO:0006886">
    <property type="term" value="P:intracellular protein transport"/>
    <property type="evidence" value="ECO:0007669"/>
    <property type="project" value="InterPro"/>
</dbReference>
<accession>A0A2A6CBS5</accession>
<dbReference type="PANTHER" id="PTHR11134">
    <property type="entry name" value="ADAPTOR COMPLEX SUBUNIT BETA FAMILY MEMBER"/>
    <property type="match status" value="1"/>
</dbReference>
<keyword evidence="8" id="KW-0472">Membrane</keyword>
<dbReference type="InterPro" id="IPR036322">
    <property type="entry name" value="WD40_repeat_dom_sf"/>
</dbReference>
<dbReference type="GO" id="GO:0005634">
    <property type="term" value="C:nucleus"/>
    <property type="evidence" value="ECO:0007669"/>
    <property type="project" value="UniProtKB-ARBA"/>
</dbReference>
<evidence type="ECO:0000256" key="6">
    <source>
        <dbReference type="ARBA" id="ARBA00022737"/>
    </source>
</evidence>
<dbReference type="Gene3D" id="3.40.630.30">
    <property type="match status" value="1"/>
</dbReference>
<dbReference type="InterPro" id="IPR016181">
    <property type="entry name" value="Acyl_CoA_acyltransferase"/>
</dbReference>
<dbReference type="SUPFAM" id="SSF50978">
    <property type="entry name" value="WD40 repeat-like"/>
    <property type="match status" value="1"/>
</dbReference>
<dbReference type="InterPro" id="IPR006594">
    <property type="entry name" value="LisH"/>
</dbReference>
<dbReference type="GO" id="GO:0016192">
    <property type="term" value="P:vesicle-mediated transport"/>
    <property type="evidence" value="ECO:0000318"/>
    <property type="project" value="GO_Central"/>
</dbReference>
<dbReference type="PROSITE" id="PS50896">
    <property type="entry name" value="LISH"/>
    <property type="match status" value="1"/>
</dbReference>
<dbReference type="SUPFAM" id="SSF55729">
    <property type="entry name" value="Acyl-CoA N-acyltransferases (Nat)"/>
    <property type="match status" value="1"/>
</dbReference>
<dbReference type="InterPro" id="IPR000225">
    <property type="entry name" value="Armadillo"/>
</dbReference>
<organism evidence="10 11">
    <name type="scientific">Pristionchus pacificus</name>
    <name type="common">Parasitic nematode worm</name>
    <dbReference type="NCBI Taxonomy" id="54126"/>
    <lineage>
        <taxon>Eukaryota</taxon>
        <taxon>Metazoa</taxon>
        <taxon>Ecdysozoa</taxon>
        <taxon>Nematoda</taxon>
        <taxon>Chromadorea</taxon>
        <taxon>Rhabditida</taxon>
        <taxon>Rhabditina</taxon>
        <taxon>Diplogasteromorpha</taxon>
        <taxon>Diplogasteroidea</taxon>
        <taxon>Neodiplogasteridae</taxon>
        <taxon>Pristionchus</taxon>
    </lineage>
</organism>
<dbReference type="GO" id="GO:0030117">
    <property type="term" value="C:membrane coat"/>
    <property type="evidence" value="ECO:0007669"/>
    <property type="project" value="InterPro"/>
</dbReference>
<evidence type="ECO:0000256" key="5">
    <source>
        <dbReference type="ARBA" id="ARBA00022574"/>
    </source>
</evidence>
<dbReference type="SUPFAM" id="SSF48371">
    <property type="entry name" value="ARM repeat"/>
    <property type="match status" value="1"/>
</dbReference>
<feature type="compositionally biased region" description="Basic and acidic residues" evidence="9">
    <location>
        <begin position="1410"/>
        <end position="1421"/>
    </location>
</feature>
<gene>
    <name evidence="10" type="primary">WBGene00101507</name>
</gene>
<protein>
    <submittedName>
        <fullName evidence="10">Apb-3</fullName>
    </submittedName>
</protein>
<dbReference type="InterPro" id="IPR016024">
    <property type="entry name" value="ARM-type_fold"/>
</dbReference>
<keyword evidence="7" id="KW-0653">Protein transport</keyword>
<sequence length="1741" mass="194453">MTSPLYITRPIQSRDRQAVQSLCLASFPIQYPETWYDDVVSGVLNSMGIFHNDIIVALIVSEYKMVHNCNLEDRGILSDELSPVVYILSLAVSNEYRRQGLATRLFRHNQLPKAIFLHVLSTNHSAISFYKRHGFEQFETLLNYYRLKDGYGDGLTFVLYINGGHRVYSMGEVCRMCASFLWTPFSKLLKSHSHSHSLFKRHFSTSLRVSRMDLGPPGDGPNNGPIPIQTGQQVVPPDILHSMLGFLRKYGYTDTEETLARESAIRSSGPASNQLPSNEAVAAEFATLLTHVDASFDFYQAEFSLLIFPVFAHSYLKLLIDGQPNLAFSFMDKYGLRVPSAYEEEVRTLASLTNVAQALANPIVQNLMKKKFLVKICKSSMKQLEPLLNRLPSISNILKERAEIEIEWQMGAIVGQVGKGKHKMYHGMMKEECIYALDRMKSRQREDAKRREMNAPVADRIPLPPLSECLRQERLRAMKDSHKMCVIGQDQPPSVCFYTTLNGHGGVSSCDVSEDSSYLALGFGDSGISVFALNEDKKMRKMKGADDLDKLDTESDDIMEEMVENESAGVVTFNGHSAPIYSINFSPDKRILASTSGDNTIRLWSMQTQTNAVVIRVAAPIWQIAFCQRGYYYATASSSHTAAVWTTDRMHPLRIFADPLSHVSSVDFHANCNYIVGGSDDRYVRVWDVLSGACVRTFTGHRAPVRCTKFSPCGRYVVSVDGDGVTLVWDLSSQRLMGGDTRTFPTRIPSLSWSRDGGTFALSRGGSEMSLYSLDNLIMSAASSNVDMNTYDAKLDIPNFETHVFATKDSPVMKGMYPEVISSPDVTSIEGGLVSDKRAKFGDLREMLDGNKDNVKVDAMKRIINLVARGKDMSELFPNIVKNVAAKNLELKKLVYVYLERYAEEEQDLALLSISTFQRGLKDPNQLIRASALRVLSSIRVAMISPIVLLAIKDGVRDMSAYVRKVAAHAIPKLYVLDSSLERELIECITLLLSDRRGLVLGSAVYAFDQICPDRYDLIHPHYRAFCKALVDIDEWGQVSMLKLLTRYARTQLSSPDITPMDEDLSLLIQSIRPLLQSRNCAVVIAVASVIADVGPSSCLPSCATALIRLVRTPREVQMVVLLNIASICERQRTMFDPFLKSFFVRSSDSSFIRKLKLHILTSLVNETNVHIILRELKTYISYPSLASDAIEAIGRCALTVGSVSSSCLDKLVQLLSSPNEDVVSSSVLVLKNLLHSEAQVSLLEKLCRLVFTLKSSESRACVVWLVATHLEKVLHIAPDLLRMLAKNFATEHESVKLETLKLAVALWIVKRESVSTLVQYILQLARFDLSYDMRDRVRFLRNLMMNTTTLSLHAREIIMGTKPCPSLTSSFGDRHSFQLGTLSHVLNQTCNRYETLPEWTTEPTPANLRGEKIVDKKFELSEEESDEDESEEDEDEEEEEDEDEEEDEEESEEDEESDEEEEEEEEDEEEEEEEEVKPPPKIIKKPINNITATVKKPIHTNKTTVVSPPSTVTPIDLLLDIDFSSAGSRSLSENTVESANNCELLSSVGGLSVYLSFPRICGSFTPINFTLKNHTNHTVKNIILTPPEGLVWNGQNTVDELKSGSSCVLNVFVDTKDTGGSKEWNLKSDDNSIHKITVSIPLGEQLEGVKLSSDLLEKEKSSLTGMNKVEKKVNRQISINDIIGVASVCESDEKTLTGQTRSRKDLIIISIDGDSSFSLSSSNALFAASLAALIHNQLND</sequence>
<dbReference type="InterPro" id="IPR001680">
    <property type="entry name" value="WD40_rpt"/>
</dbReference>
<evidence type="ECO:0000256" key="3">
    <source>
        <dbReference type="ARBA" id="ARBA00009435"/>
    </source>
</evidence>
<keyword evidence="6" id="KW-0677">Repeat</keyword>
<evidence type="ECO:0000256" key="1">
    <source>
        <dbReference type="ARBA" id="ARBA00004308"/>
    </source>
</evidence>
<dbReference type="GO" id="GO:0016747">
    <property type="term" value="F:acyltransferase activity, transferring groups other than amino-acyl groups"/>
    <property type="evidence" value="ECO:0007669"/>
    <property type="project" value="InterPro"/>
</dbReference>
<comment type="subcellular location">
    <subcellularLocation>
        <location evidence="1">Endomembrane system</location>
    </subcellularLocation>
</comment>
<dbReference type="GO" id="GO:0012505">
    <property type="term" value="C:endomembrane system"/>
    <property type="evidence" value="ECO:0007669"/>
    <property type="project" value="UniProtKB-SubCell"/>
</dbReference>
<dbReference type="InterPro" id="IPR026739">
    <property type="entry name" value="AP_beta"/>
</dbReference>
<keyword evidence="4" id="KW-0813">Transport</keyword>
<dbReference type="PROSITE" id="PS50176">
    <property type="entry name" value="ARM_REPEAT"/>
    <property type="match status" value="1"/>
</dbReference>
<dbReference type="Pfam" id="PF04494">
    <property type="entry name" value="TFIID_NTD2"/>
    <property type="match status" value="1"/>
</dbReference>
<dbReference type="PROSITE" id="PS51186">
    <property type="entry name" value="GNAT"/>
    <property type="match status" value="1"/>
</dbReference>
<dbReference type="Gene3D" id="2.130.10.10">
    <property type="entry name" value="YVTN repeat-like/Quinoprotein amine dehydrogenase"/>
    <property type="match status" value="2"/>
</dbReference>
<evidence type="ECO:0000256" key="4">
    <source>
        <dbReference type="ARBA" id="ARBA00022448"/>
    </source>
</evidence>
<dbReference type="Pfam" id="PF01602">
    <property type="entry name" value="Adaptin_N"/>
    <property type="match status" value="1"/>
</dbReference>
<dbReference type="InterPro" id="IPR037264">
    <property type="entry name" value="TFIID_NTD2_sf"/>
</dbReference>
<accession>A0A8R1YAC4</accession>
<dbReference type="InterPro" id="IPR056314">
    <property type="entry name" value="AP3B1/2_C"/>
</dbReference>
<comment type="similarity">
    <text evidence="3">Belongs to the WD repeat TAF5 family.</text>
</comment>
<feature type="region of interest" description="Disordered" evidence="9">
    <location>
        <begin position="1398"/>
        <end position="1485"/>
    </location>
</feature>
<dbReference type="Pfam" id="PF24080">
    <property type="entry name" value="AP3B1_C_2"/>
    <property type="match status" value="1"/>
</dbReference>
<evidence type="ECO:0000256" key="2">
    <source>
        <dbReference type="ARBA" id="ARBA00006613"/>
    </source>
</evidence>
<dbReference type="InterPro" id="IPR000182">
    <property type="entry name" value="GNAT_dom"/>
</dbReference>
<dbReference type="EnsemblMetazoa" id="PPA11953.1">
    <property type="protein sequence ID" value="PPA11953.1"/>
    <property type="gene ID" value="WBGene00101507"/>
</dbReference>
<evidence type="ECO:0000256" key="9">
    <source>
        <dbReference type="SAM" id="MobiDB-lite"/>
    </source>
</evidence>
<reference evidence="10" key="2">
    <citation type="submission" date="2022-06" db="UniProtKB">
        <authorList>
            <consortium name="EnsemblMetazoa"/>
        </authorList>
    </citation>
    <scope>IDENTIFICATION</scope>
    <source>
        <strain evidence="10">PS312</strain>
    </source>
</reference>
<dbReference type="InterPro" id="IPR015943">
    <property type="entry name" value="WD40/YVTN_repeat-like_dom_sf"/>
</dbReference>
<dbReference type="InterPro" id="IPR007582">
    <property type="entry name" value="TFIID_NTD2"/>
</dbReference>
<dbReference type="PROSITE" id="PS50294">
    <property type="entry name" value="WD_REPEATS_REGION"/>
    <property type="match status" value="3"/>
</dbReference>
<evidence type="ECO:0000313" key="11">
    <source>
        <dbReference type="Proteomes" id="UP000005239"/>
    </source>
</evidence>
<keyword evidence="5" id="KW-0853">WD repeat</keyword>
<dbReference type="InterPro" id="IPR002553">
    <property type="entry name" value="Clathrin/coatomer_adapt-like_N"/>
</dbReference>
<dbReference type="InterPro" id="IPR011989">
    <property type="entry name" value="ARM-like"/>
</dbReference>
<dbReference type="CDD" id="cd04301">
    <property type="entry name" value="NAT_SF"/>
    <property type="match status" value="1"/>
</dbReference>
<evidence type="ECO:0000256" key="8">
    <source>
        <dbReference type="ARBA" id="ARBA00023136"/>
    </source>
</evidence>
<reference evidence="11" key="1">
    <citation type="journal article" date="2008" name="Nat. Genet.">
        <title>The Pristionchus pacificus genome provides a unique perspective on nematode lifestyle and parasitism.</title>
        <authorList>
            <person name="Dieterich C."/>
            <person name="Clifton S.W."/>
            <person name="Schuster L.N."/>
            <person name="Chinwalla A."/>
            <person name="Delehaunty K."/>
            <person name="Dinkelacker I."/>
            <person name="Fulton L."/>
            <person name="Fulton R."/>
            <person name="Godfrey J."/>
            <person name="Minx P."/>
            <person name="Mitreva M."/>
            <person name="Roeseler W."/>
            <person name="Tian H."/>
            <person name="Witte H."/>
            <person name="Yang S.P."/>
            <person name="Wilson R.K."/>
            <person name="Sommer R.J."/>
        </authorList>
    </citation>
    <scope>NUCLEOTIDE SEQUENCE [LARGE SCALE GENOMIC DNA]</scope>
    <source>
        <strain evidence="11">PS312</strain>
    </source>
</reference>
<dbReference type="CDD" id="cd00200">
    <property type="entry name" value="WD40"/>
    <property type="match status" value="1"/>
</dbReference>
<dbReference type="InterPro" id="IPR019775">
    <property type="entry name" value="WD40_repeat_CS"/>
</dbReference>
<dbReference type="SUPFAM" id="SSF160897">
    <property type="entry name" value="Taf5 N-terminal domain-like"/>
    <property type="match status" value="1"/>
</dbReference>
<dbReference type="Pfam" id="PF00400">
    <property type="entry name" value="WD40"/>
    <property type="match status" value="4"/>
</dbReference>